<protein>
    <recommendedName>
        <fullName evidence="2">HIT domain-containing protein</fullName>
    </recommendedName>
</protein>
<evidence type="ECO:0000256" key="1">
    <source>
        <dbReference type="PROSITE-ProRule" id="PRU00464"/>
    </source>
</evidence>
<dbReference type="Proteomes" id="UP000263336">
    <property type="component" value="Unassembled WGS sequence"/>
</dbReference>
<dbReference type="SUPFAM" id="SSF54197">
    <property type="entry name" value="HIT-like"/>
    <property type="match status" value="1"/>
</dbReference>
<dbReference type="Gene3D" id="3.30.428.10">
    <property type="entry name" value="HIT-like"/>
    <property type="match status" value="1"/>
</dbReference>
<dbReference type="InterPro" id="IPR011146">
    <property type="entry name" value="HIT-like"/>
</dbReference>
<feature type="short sequence motif" description="Histidine triad motif" evidence="1">
    <location>
        <begin position="90"/>
        <end position="94"/>
    </location>
</feature>
<organism evidence="3 4">
    <name type="scientific">candidate division WWE3 bacterium</name>
    <dbReference type="NCBI Taxonomy" id="2053526"/>
    <lineage>
        <taxon>Bacteria</taxon>
        <taxon>Katanobacteria</taxon>
    </lineage>
</organism>
<reference evidence="3 4" key="1">
    <citation type="journal article" date="2018" name="Nat. Biotechnol.">
        <title>A standardized bacterial taxonomy based on genome phylogeny substantially revises the tree of life.</title>
        <authorList>
            <person name="Parks D.H."/>
            <person name="Chuvochina M."/>
            <person name="Waite D.W."/>
            <person name="Rinke C."/>
            <person name="Skarshewski A."/>
            <person name="Chaumeil P.A."/>
            <person name="Hugenholtz P."/>
        </authorList>
    </citation>
    <scope>NUCLEOTIDE SEQUENCE [LARGE SCALE GENOMIC DNA]</scope>
    <source>
        <strain evidence="3">UBA11701</strain>
    </source>
</reference>
<accession>A0A3D0ZQN7</accession>
<name>A0A3D0ZQN7_UNCKA</name>
<evidence type="ECO:0000259" key="2">
    <source>
        <dbReference type="PROSITE" id="PS51084"/>
    </source>
</evidence>
<dbReference type="InterPro" id="IPR052908">
    <property type="entry name" value="AP-4-A_phosphorylase"/>
</dbReference>
<comment type="caution">
    <text evidence="3">The sequence shown here is derived from an EMBL/GenBank/DDBJ whole genome shotgun (WGS) entry which is preliminary data.</text>
</comment>
<dbReference type="AlphaFoldDB" id="A0A3D0ZQN7"/>
<evidence type="ECO:0000313" key="3">
    <source>
        <dbReference type="EMBL" id="HCC42590.1"/>
    </source>
</evidence>
<dbReference type="GO" id="GO:0003824">
    <property type="term" value="F:catalytic activity"/>
    <property type="evidence" value="ECO:0007669"/>
    <property type="project" value="InterPro"/>
</dbReference>
<feature type="domain" description="HIT" evidence="2">
    <location>
        <begin position="1"/>
        <end position="105"/>
    </location>
</feature>
<evidence type="ECO:0000313" key="4">
    <source>
        <dbReference type="Proteomes" id="UP000263336"/>
    </source>
</evidence>
<dbReference type="Pfam" id="PF01230">
    <property type="entry name" value="HIT"/>
    <property type="match status" value="1"/>
</dbReference>
<dbReference type="EMBL" id="DOZN01000024">
    <property type="protein sequence ID" value="HCC42590.1"/>
    <property type="molecule type" value="Genomic_DNA"/>
</dbReference>
<proteinExistence type="predicted"/>
<dbReference type="PANTHER" id="PTHR42997">
    <property type="entry name" value="HIT FAMILY HYDROLASE"/>
    <property type="match status" value="1"/>
</dbReference>
<dbReference type="PROSITE" id="PS51084">
    <property type="entry name" value="HIT_2"/>
    <property type="match status" value="1"/>
</dbReference>
<gene>
    <name evidence="3" type="ORF">DEP93_03920</name>
</gene>
<sequence>MTCLMCQNPENFRKLFIKEFKYWKLALHNNQCYLGRCVVILKRHAEDMFDISNEERDELFEIVKKLKTALIDTFHPDLMNYSSLGNEVRHLHLHVIPRYNKNVEFAGITFMDKRWGQNPSPYDKGFTVPENVYERLVEKISSKLR</sequence>
<dbReference type="PANTHER" id="PTHR42997:SF1">
    <property type="entry name" value="AP-4-A PHOSPHORYLASE"/>
    <property type="match status" value="1"/>
</dbReference>
<dbReference type="InterPro" id="IPR036265">
    <property type="entry name" value="HIT-like_sf"/>
</dbReference>